<dbReference type="AlphaFoldDB" id="A0AAP0E9W5"/>
<sequence length="127" mass="14448">MGAEEEHFEVPIERPDRNEELGILALGTHRITKRDATEECHINRDFELPSQRERLTAGFTVTPTPRVMGLRPGTIQPSPLTRDSLRVISLQAEFEAEGEVEIESIHLDDNIEREASVAYREEAIVDR</sequence>
<name>A0AAP0E9W5_9MAGN</name>
<keyword evidence="2" id="KW-1185">Reference proteome</keyword>
<reference evidence="1 2" key="1">
    <citation type="submission" date="2024-01" db="EMBL/GenBank/DDBJ databases">
        <title>Genome assemblies of Stephania.</title>
        <authorList>
            <person name="Yang L."/>
        </authorList>
    </citation>
    <scope>NUCLEOTIDE SEQUENCE [LARGE SCALE GENOMIC DNA]</scope>
    <source>
        <strain evidence="1">JXDWG</strain>
        <tissue evidence="1">Leaf</tissue>
    </source>
</reference>
<evidence type="ECO:0000313" key="1">
    <source>
        <dbReference type="EMBL" id="KAK9089329.1"/>
    </source>
</evidence>
<evidence type="ECO:0000313" key="2">
    <source>
        <dbReference type="Proteomes" id="UP001419268"/>
    </source>
</evidence>
<dbReference type="Proteomes" id="UP001419268">
    <property type="component" value="Unassembled WGS sequence"/>
</dbReference>
<proteinExistence type="predicted"/>
<dbReference type="EMBL" id="JBBNAG010000012">
    <property type="protein sequence ID" value="KAK9089329.1"/>
    <property type="molecule type" value="Genomic_DNA"/>
</dbReference>
<gene>
    <name evidence="1" type="ORF">Scep_028411</name>
</gene>
<accession>A0AAP0E9W5</accession>
<organism evidence="1 2">
    <name type="scientific">Stephania cephalantha</name>
    <dbReference type="NCBI Taxonomy" id="152367"/>
    <lineage>
        <taxon>Eukaryota</taxon>
        <taxon>Viridiplantae</taxon>
        <taxon>Streptophyta</taxon>
        <taxon>Embryophyta</taxon>
        <taxon>Tracheophyta</taxon>
        <taxon>Spermatophyta</taxon>
        <taxon>Magnoliopsida</taxon>
        <taxon>Ranunculales</taxon>
        <taxon>Menispermaceae</taxon>
        <taxon>Menispermoideae</taxon>
        <taxon>Cissampelideae</taxon>
        <taxon>Stephania</taxon>
    </lineage>
</organism>
<protein>
    <submittedName>
        <fullName evidence="1">Uncharacterized protein</fullName>
    </submittedName>
</protein>
<comment type="caution">
    <text evidence="1">The sequence shown here is derived from an EMBL/GenBank/DDBJ whole genome shotgun (WGS) entry which is preliminary data.</text>
</comment>